<proteinExistence type="predicted"/>
<reference evidence="1 2" key="1">
    <citation type="submission" date="2019-06" db="EMBL/GenBank/DDBJ databases">
        <title>A chromosomal-level reference genome of Carpinus fangiana (Coryloideae, Betulaceae).</title>
        <authorList>
            <person name="Yang X."/>
            <person name="Wang Z."/>
            <person name="Zhang L."/>
            <person name="Hao G."/>
            <person name="Liu J."/>
            <person name="Yang Y."/>
        </authorList>
    </citation>
    <scope>NUCLEOTIDE SEQUENCE [LARGE SCALE GENOMIC DNA]</scope>
    <source>
        <strain evidence="1">Cfa_2016G</strain>
        <tissue evidence="1">Leaf</tissue>
    </source>
</reference>
<name>A0A5N6QMN8_9ROSI</name>
<evidence type="ECO:0000313" key="1">
    <source>
        <dbReference type="EMBL" id="KAE7999959.1"/>
    </source>
</evidence>
<sequence>MLTEVKEVLDLIVMTVTLDLRSNARFRVLLAMAMAMAAPSNIGSTAQESRLEESS</sequence>
<accession>A0A5N6QMN8</accession>
<gene>
    <name evidence="1" type="ORF">FH972_004334</name>
</gene>
<keyword evidence="2" id="KW-1185">Reference proteome</keyword>
<organism evidence="1 2">
    <name type="scientific">Carpinus fangiana</name>
    <dbReference type="NCBI Taxonomy" id="176857"/>
    <lineage>
        <taxon>Eukaryota</taxon>
        <taxon>Viridiplantae</taxon>
        <taxon>Streptophyta</taxon>
        <taxon>Embryophyta</taxon>
        <taxon>Tracheophyta</taxon>
        <taxon>Spermatophyta</taxon>
        <taxon>Magnoliopsida</taxon>
        <taxon>eudicotyledons</taxon>
        <taxon>Gunneridae</taxon>
        <taxon>Pentapetalae</taxon>
        <taxon>rosids</taxon>
        <taxon>fabids</taxon>
        <taxon>Fagales</taxon>
        <taxon>Betulaceae</taxon>
        <taxon>Carpinus</taxon>
    </lineage>
</organism>
<dbReference type="AlphaFoldDB" id="A0A5N6QMN8"/>
<protein>
    <submittedName>
        <fullName evidence="1">Uncharacterized protein</fullName>
    </submittedName>
</protein>
<dbReference type="Proteomes" id="UP000327013">
    <property type="component" value="Chromosome 1"/>
</dbReference>
<dbReference type="EMBL" id="CM017321">
    <property type="protein sequence ID" value="KAE7999959.1"/>
    <property type="molecule type" value="Genomic_DNA"/>
</dbReference>
<evidence type="ECO:0000313" key="2">
    <source>
        <dbReference type="Proteomes" id="UP000327013"/>
    </source>
</evidence>